<evidence type="ECO:0008006" key="3">
    <source>
        <dbReference type="Google" id="ProtNLM"/>
    </source>
</evidence>
<reference evidence="2" key="1">
    <citation type="journal article" date="2020" name="Appl. Environ. Microbiol.">
        <title>Diazotrophic Anaeromyxobacter Isolates from Soils.</title>
        <authorList>
            <person name="Masuda Y."/>
            <person name="Yamanaka H."/>
            <person name="Xu Z.X."/>
            <person name="Shiratori Y."/>
            <person name="Aono T."/>
            <person name="Amachi S."/>
            <person name="Senoo K."/>
            <person name="Itoh H."/>
        </authorList>
    </citation>
    <scope>NUCLEOTIDE SEQUENCE [LARGE SCALE GENOMIC DNA]</scope>
    <source>
        <strain evidence="2">R267</strain>
    </source>
</reference>
<dbReference type="AlphaFoldDB" id="A0A7I9VLQ9"/>
<gene>
    <name evidence="1" type="ORF">AMYX_20720</name>
</gene>
<dbReference type="InterPro" id="IPR023393">
    <property type="entry name" value="START-like_dom_sf"/>
</dbReference>
<dbReference type="EMBL" id="BJTG01000004">
    <property type="protein sequence ID" value="GEJ57331.1"/>
    <property type="molecule type" value="Genomic_DNA"/>
</dbReference>
<sequence length="147" mass="16851">MAGTTQEIVIAAPPERVFDVIADYQRYPEFVPAVRSCRPRRQGSVVEVDFEVDLGVKRIHYTLRHVEERPRTVSWSLVASDWMKLSNGAWRLEAQPGDRTRALYTVEVQIAKPPLIPQKLVDRVTDELTRVQLPRTLAAFKQRAEQA</sequence>
<accession>A0A7I9VLQ9</accession>
<keyword evidence="2" id="KW-1185">Reference proteome</keyword>
<evidence type="ECO:0000313" key="1">
    <source>
        <dbReference type="EMBL" id="GEJ57331.1"/>
    </source>
</evidence>
<dbReference type="RefSeq" id="WP_176064791.1">
    <property type="nucleotide sequence ID" value="NZ_BJTG01000004.1"/>
</dbReference>
<evidence type="ECO:0000313" key="2">
    <source>
        <dbReference type="Proteomes" id="UP000503640"/>
    </source>
</evidence>
<dbReference type="Proteomes" id="UP000503640">
    <property type="component" value="Unassembled WGS sequence"/>
</dbReference>
<proteinExistence type="predicted"/>
<dbReference type="Gene3D" id="3.30.530.20">
    <property type="match status" value="1"/>
</dbReference>
<dbReference type="SUPFAM" id="SSF55961">
    <property type="entry name" value="Bet v1-like"/>
    <property type="match status" value="1"/>
</dbReference>
<protein>
    <recommendedName>
        <fullName evidence="3">Cyclase/dehydrase</fullName>
    </recommendedName>
</protein>
<dbReference type="InterPro" id="IPR019587">
    <property type="entry name" value="Polyketide_cyclase/dehydratase"/>
</dbReference>
<dbReference type="Pfam" id="PF10604">
    <property type="entry name" value="Polyketide_cyc2"/>
    <property type="match status" value="1"/>
</dbReference>
<comment type="caution">
    <text evidence="1">The sequence shown here is derived from an EMBL/GenBank/DDBJ whole genome shotgun (WGS) entry which is preliminary data.</text>
</comment>
<organism evidence="1 2">
    <name type="scientific">Anaeromyxobacter diazotrophicus</name>
    <dbReference type="NCBI Taxonomy" id="2590199"/>
    <lineage>
        <taxon>Bacteria</taxon>
        <taxon>Pseudomonadati</taxon>
        <taxon>Myxococcota</taxon>
        <taxon>Myxococcia</taxon>
        <taxon>Myxococcales</taxon>
        <taxon>Cystobacterineae</taxon>
        <taxon>Anaeromyxobacteraceae</taxon>
        <taxon>Anaeromyxobacter</taxon>
    </lineage>
</organism>
<name>A0A7I9VLQ9_9BACT</name>